<dbReference type="InterPro" id="IPR038765">
    <property type="entry name" value="Papain-like_cys_pep_sf"/>
</dbReference>
<evidence type="ECO:0000259" key="2">
    <source>
        <dbReference type="SMART" id="SM00645"/>
    </source>
</evidence>
<dbReference type="RefSeq" id="XP_013895386.1">
    <property type="nucleotide sequence ID" value="XM_014039932.1"/>
</dbReference>
<evidence type="ECO:0000256" key="1">
    <source>
        <dbReference type="ARBA" id="ARBA00008455"/>
    </source>
</evidence>
<name>A0A0D2M511_9CHLO</name>
<dbReference type="AlphaFoldDB" id="A0A0D2M511"/>
<dbReference type="SMART" id="SM00645">
    <property type="entry name" value="Pept_C1"/>
    <property type="match status" value="1"/>
</dbReference>
<dbReference type="EMBL" id="KK103040">
    <property type="protein sequence ID" value="KIY96366.1"/>
    <property type="molecule type" value="Genomic_DNA"/>
</dbReference>
<proteinExistence type="inferred from homology"/>
<dbReference type="CDD" id="cd02619">
    <property type="entry name" value="Peptidase_C1"/>
    <property type="match status" value="1"/>
</dbReference>
<dbReference type="STRING" id="145388.A0A0D2M511"/>
<dbReference type="GO" id="GO:0006508">
    <property type="term" value="P:proteolysis"/>
    <property type="evidence" value="ECO:0007669"/>
    <property type="project" value="InterPro"/>
</dbReference>
<dbReference type="SUPFAM" id="SSF54001">
    <property type="entry name" value="Cysteine proteinases"/>
    <property type="match status" value="1"/>
</dbReference>
<dbReference type="PANTHER" id="PTHR12411">
    <property type="entry name" value="CYSTEINE PROTEASE FAMILY C1-RELATED"/>
    <property type="match status" value="1"/>
</dbReference>
<sequence length="253" mass="27267">MLMFATSPAAYSSLDPHDVPYRIISPPRDQGKCATCTAFVAVTAAEAAAASVLGQDVTKVGELSPQDLYYCGDDRTSCDTGAGLKATLGQLEKRQLLLEDCLPYQQPDLRGVATRQQLCAKSCADTSPLASKGSFSYVPITQLWKAQQHIRQYEAVVTRFDLYSDFKTFFADYKNVEAVYRPSPGSKITEGHAITLVGYDNVNQFWIARNSWGPGFAQDGNFKVGAGHGLGPLLAAAAAINTTTSQIDQDHGG</sequence>
<protein>
    <recommendedName>
        <fullName evidence="2">Peptidase C1A papain C-terminal domain-containing protein</fullName>
    </recommendedName>
</protein>
<dbReference type="InterPro" id="IPR013128">
    <property type="entry name" value="Peptidase_C1A"/>
</dbReference>
<organism evidence="3 4">
    <name type="scientific">Monoraphidium neglectum</name>
    <dbReference type="NCBI Taxonomy" id="145388"/>
    <lineage>
        <taxon>Eukaryota</taxon>
        <taxon>Viridiplantae</taxon>
        <taxon>Chlorophyta</taxon>
        <taxon>core chlorophytes</taxon>
        <taxon>Chlorophyceae</taxon>
        <taxon>CS clade</taxon>
        <taxon>Sphaeropleales</taxon>
        <taxon>Selenastraceae</taxon>
        <taxon>Monoraphidium</taxon>
    </lineage>
</organism>
<dbReference type="Proteomes" id="UP000054498">
    <property type="component" value="Unassembled WGS sequence"/>
</dbReference>
<evidence type="ECO:0000313" key="3">
    <source>
        <dbReference type="EMBL" id="KIY96366.1"/>
    </source>
</evidence>
<accession>A0A0D2M511</accession>
<keyword evidence="4" id="KW-1185">Reference proteome</keyword>
<dbReference type="Gene3D" id="3.90.70.10">
    <property type="entry name" value="Cysteine proteinases"/>
    <property type="match status" value="1"/>
</dbReference>
<dbReference type="Pfam" id="PF00112">
    <property type="entry name" value="Peptidase_C1"/>
    <property type="match status" value="1"/>
</dbReference>
<dbReference type="OrthoDB" id="543142at2759"/>
<reference evidence="3 4" key="1">
    <citation type="journal article" date="2013" name="BMC Genomics">
        <title>Reconstruction of the lipid metabolism for the microalga Monoraphidium neglectum from its genome sequence reveals characteristics suitable for biofuel production.</title>
        <authorList>
            <person name="Bogen C."/>
            <person name="Al-Dilaimi A."/>
            <person name="Albersmeier A."/>
            <person name="Wichmann J."/>
            <person name="Grundmann M."/>
            <person name="Rupp O."/>
            <person name="Lauersen K.J."/>
            <person name="Blifernez-Klassen O."/>
            <person name="Kalinowski J."/>
            <person name="Goesmann A."/>
            <person name="Mussgnug J.H."/>
            <person name="Kruse O."/>
        </authorList>
    </citation>
    <scope>NUCLEOTIDE SEQUENCE [LARGE SCALE GENOMIC DNA]</scope>
    <source>
        <strain evidence="3 4">SAG 48.87</strain>
    </source>
</reference>
<dbReference type="KEGG" id="mng:MNEG_11597"/>
<dbReference type="InterPro" id="IPR000668">
    <property type="entry name" value="Peptidase_C1A_C"/>
</dbReference>
<gene>
    <name evidence="3" type="ORF">MNEG_11597</name>
</gene>
<dbReference type="GO" id="GO:0008234">
    <property type="term" value="F:cysteine-type peptidase activity"/>
    <property type="evidence" value="ECO:0007669"/>
    <property type="project" value="InterPro"/>
</dbReference>
<dbReference type="GeneID" id="25728875"/>
<comment type="similarity">
    <text evidence="1">Belongs to the peptidase C1 family.</text>
</comment>
<feature type="domain" description="Peptidase C1A papain C-terminal" evidence="2">
    <location>
        <begin position="10"/>
        <end position="240"/>
    </location>
</feature>
<evidence type="ECO:0000313" key="4">
    <source>
        <dbReference type="Proteomes" id="UP000054498"/>
    </source>
</evidence>